<dbReference type="GO" id="GO:0007095">
    <property type="term" value="P:mitotic G2 DNA damage checkpoint signaling"/>
    <property type="evidence" value="ECO:0007669"/>
    <property type="project" value="TreeGrafter"/>
</dbReference>
<reference evidence="6 7" key="1">
    <citation type="journal article" date="2014" name="Genome Announc.">
        <title>Genome sequence of the basidiomycetous fungus Pseudozyma aphidis DSM70725, an efficient producer of biosurfactant mannosylerythritol lipids.</title>
        <authorList>
            <person name="Lorenz S."/>
            <person name="Guenther M."/>
            <person name="Grumaz C."/>
            <person name="Rupp S."/>
            <person name="Zibek S."/>
            <person name="Sohn K."/>
        </authorList>
    </citation>
    <scope>NUCLEOTIDE SEQUENCE [LARGE SCALE GENOMIC DNA]</scope>
    <source>
        <strain evidence="7">ATCC 32657 / CBS 517.83 / DSM 70725 / JCM 10318 / NBRC 10182 / NRRL Y-7954 / St-0401</strain>
    </source>
</reference>
<feature type="region of interest" description="Disordered" evidence="4">
    <location>
        <begin position="192"/>
        <end position="236"/>
    </location>
</feature>
<feature type="region of interest" description="Disordered" evidence="4">
    <location>
        <begin position="1026"/>
        <end position="1105"/>
    </location>
</feature>
<evidence type="ECO:0000259" key="5">
    <source>
        <dbReference type="Pfam" id="PF09444"/>
    </source>
</evidence>
<dbReference type="AlphaFoldDB" id="W3VDX2"/>
<feature type="compositionally biased region" description="Acidic residues" evidence="4">
    <location>
        <begin position="644"/>
        <end position="663"/>
    </location>
</feature>
<evidence type="ECO:0000313" key="7">
    <source>
        <dbReference type="Proteomes" id="UP000019462"/>
    </source>
</evidence>
<keyword evidence="2" id="KW-0597">Phosphoprotein</keyword>
<feature type="compositionally biased region" description="Low complexity" evidence="4">
    <location>
        <begin position="470"/>
        <end position="486"/>
    </location>
</feature>
<dbReference type="EMBL" id="AWNI01000040">
    <property type="protein sequence ID" value="ETS59828.1"/>
    <property type="molecule type" value="Genomic_DNA"/>
</dbReference>
<accession>W3VDX2</accession>
<dbReference type="GO" id="GO:0033314">
    <property type="term" value="P:mitotic DNA replication checkpoint signaling"/>
    <property type="evidence" value="ECO:0007669"/>
    <property type="project" value="TreeGrafter"/>
</dbReference>
<dbReference type="HOGENOM" id="CLU_282564_0_0_1"/>
<feature type="compositionally biased region" description="Polar residues" evidence="4">
    <location>
        <begin position="89"/>
        <end position="99"/>
    </location>
</feature>
<feature type="compositionally biased region" description="Low complexity" evidence="4">
    <location>
        <begin position="928"/>
        <end position="943"/>
    </location>
</feature>
<comment type="subcellular location">
    <subcellularLocation>
        <location evidence="1">Nucleus</location>
    </subcellularLocation>
</comment>
<feature type="region of interest" description="Disordered" evidence="4">
    <location>
        <begin position="250"/>
        <end position="303"/>
    </location>
</feature>
<comment type="caution">
    <text evidence="6">The sequence shown here is derived from an EMBL/GenBank/DDBJ whole genome shotgun (WGS) entry which is preliminary data.</text>
</comment>
<protein>
    <recommendedName>
        <fullName evidence="5">DNA replication checkpoint mediator MRC1 domain-containing protein</fullName>
    </recommendedName>
</protein>
<proteinExistence type="predicted"/>
<name>W3VDX2_MOEAP</name>
<feature type="compositionally biased region" description="Acidic residues" evidence="4">
    <location>
        <begin position="31"/>
        <end position="41"/>
    </location>
</feature>
<feature type="compositionally biased region" description="Acidic residues" evidence="4">
    <location>
        <begin position="822"/>
        <end position="832"/>
    </location>
</feature>
<keyword evidence="3" id="KW-0539">Nucleus</keyword>
<feature type="region of interest" description="Disordered" evidence="4">
    <location>
        <begin position="355"/>
        <end position="391"/>
    </location>
</feature>
<sequence>MPIARDAESVVGSVIGSDMGSDVDMGSASEVEPDDFDDDFVDLGGVLEDQEDNQHADALEADVSVPPHDPLDESEEEHDSDKENAPLPASQQSHRSQASPDPAHSLLPSRAVMDEDEDELPGPRINTRRGRRSALADDDAEGQADQSSLQPGPFEAIIHGEDVAAQATSSSDRARIPLADISSQIVDPSMVLSRSNTTSPVAQHAQLPTTIEAEERDPLIFSPTAGDDMDESFRTDDIPSQAADLGRFFESTMPSSTANKPNPLASQPPRKSFWDETQTQTQSQDQGARASQLSAAAGRPHANEVARVMARDPSGNSALEAFFNATQDEELRGESLDIFANPKTAQAEAHGLTALFNDGRPSPFGHSQASAEPPKLSAGARDASSMPPPKSTEVDAFAALRKAQMGAAMELLDPTPSALPSFDESQAERDAYAQLQRGGSSAHVSPEKMYMNRDGFFTQTTPSQRPGFWSQYDTQSQSQSQDPAASKGNRAITDAAWQRPVPSNSARRGSEGSLIGPKLGEKDVLEDEEEQDVPVQLKRLRRGGARVLQAAEEDADARDNADKRSGSSSGQPEGRPRDAFKILLGRTLPTEEDDTAIRDKKRKSAFIEGEAEESEDEDLGEQKRGDGGGLKGVFADENGSDSGKDEDEDDEEDEDAEDLQELVDNERDIDEAQKDEVARARFREDMEARDREDLEIHQKAIQGGYRNRRGRGAGLNSIEGFLDDDADEEELQRRAALGLHMSSSAWKKRKLLDGTQDGMDALAAHDEAKAFVHSYVATHKIEHESDKYDFLLPQPGDADAEAQDSDEDDDQDEARDGRVDEREDADDDEGDDEQKAELEDVDEDAFGPVVTKQPRKIRYDDVRAAIRERRKAKNRGALDDDENDDEGQRRHRDGRSGSDGSDSEEEDAGERLASALRSRVRGDGSGSGSAEVEGGADAAAPASRRPHLGMQYGRAKARGTVAAPAREEAECMDVDVQPVASAGVGEGDEEASGSLSLMARLLKRPAASARRAALASQSLSMSLDTLEEAEPEWGNEANLVRAPKATAGGASQASSSAMSAGKSALPLGPSANVARTGSRGAAPMLSSKQEIMRRGGGFVGSSASQ</sequence>
<feature type="compositionally biased region" description="Low complexity" evidence="4">
    <location>
        <begin position="277"/>
        <end position="286"/>
    </location>
</feature>
<feature type="region of interest" description="Disordered" evidence="4">
    <location>
        <begin position="1"/>
        <end position="176"/>
    </location>
</feature>
<evidence type="ECO:0000256" key="2">
    <source>
        <dbReference type="ARBA" id="ARBA00022553"/>
    </source>
</evidence>
<dbReference type="PANTHER" id="PTHR14396:SF10">
    <property type="entry name" value="CLASPIN"/>
    <property type="match status" value="1"/>
</dbReference>
<feature type="compositionally biased region" description="Acidic residues" evidence="4">
    <location>
        <begin position="798"/>
        <end position="813"/>
    </location>
</feature>
<dbReference type="OrthoDB" id="3359121at2759"/>
<feature type="region of interest" description="Disordered" evidence="4">
    <location>
        <begin position="786"/>
        <end position="955"/>
    </location>
</feature>
<dbReference type="Pfam" id="PF09444">
    <property type="entry name" value="MRC1"/>
    <property type="match status" value="1"/>
</dbReference>
<evidence type="ECO:0000313" key="6">
    <source>
        <dbReference type="EMBL" id="ETS59828.1"/>
    </source>
</evidence>
<dbReference type="InterPro" id="IPR024146">
    <property type="entry name" value="Claspin"/>
</dbReference>
<feature type="compositionally biased region" description="Basic and acidic residues" evidence="4">
    <location>
        <begin position="857"/>
        <end position="867"/>
    </location>
</feature>
<feature type="compositionally biased region" description="Polar residues" evidence="4">
    <location>
        <begin position="192"/>
        <end position="209"/>
    </location>
</feature>
<evidence type="ECO:0000256" key="4">
    <source>
        <dbReference type="SAM" id="MobiDB-lite"/>
    </source>
</evidence>
<dbReference type="Proteomes" id="UP000019462">
    <property type="component" value="Unassembled WGS sequence"/>
</dbReference>
<organism evidence="6 7">
    <name type="scientific">Moesziomyces aphidis</name>
    <name type="common">Pseudozyma aphidis</name>
    <dbReference type="NCBI Taxonomy" id="84754"/>
    <lineage>
        <taxon>Eukaryota</taxon>
        <taxon>Fungi</taxon>
        <taxon>Dikarya</taxon>
        <taxon>Basidiomycota</taxon>
        <taxon>Ustilaginomycotina</taxon>
        <taxon>Ustilaginomycetes</taxon>
        <taxon>Ustilaginales</taxon>
        <taxon>Ustilaginaceae</taxon>
        <taxon>Moesziomyces</taxon>
    </lineage>
</organism>
<keyword evidence="7" id="KW-1185">Reference proteome</keyword>
<dbReference type="GO" id="GO:0010997">
    <property type="term" value="F:anaphase-promoting complex binding"/>
    <property type="evidence" value="ECO:0007669"/>
    <property type="project" value="TreeGrafter"/>
</dbReference>
<feature type="compositionally biased region" description="Low complexity" evidence="4">
    <location>
        <begin position="1045"/>
        <end position="1064"/>
    </location>
</feature>
<feature type="domain" description="DNA replication checkpoint mediator MRC1" evidence="5">
    <location>
        <begin position="600"/>
        <end position="773"/>
    </location>
</feature>
<dbReference type="InterPro" id="IPR018564">
    <property type="entry name" value="Repl_chkpnt_MRC1_dom"/>
</dbReference>
<feature type="region of interest" description="Disordered" evidence="4">
    <location>
        <begin position="414"/>
        <end position="695"/>
    </location>
</feature>
<evidence type="ECO:0000256" key="1">
    <source>
        <dbReference type="ARBA" id="ARBA00004123"/>
    </source>
</evidence>
<dbReference type="GO" id="GO:0005634">
    <property type="term" value="C:nucleus"/>
    <property type="evidence" value="ECO:0007669"/>
    <property type="project" value="UniProtKB-SubCell"/>
</dbReference>
<dbReference type="PANTHER" id="PTHR14396">
    <property type="entry name" value="CLASPIN"/>
    <property type="match status" value="1"/>
</dbReference>
<evidence type="ECO:0000256" key="3">
    <source>
        <dbReference type="ARBA" id="ARBA00023242"/>
    </source>
</evidence>
<feature type="compositionally biased region" description="Basic and acidic residues" evidence="4">
    <location>
        <begin position="664"/>
        <end position="695"/>
    </location>
</feature>
<feature type="compositionally biased region" description="Acidic residues" evidence="4">
    <location>
        <begin position="609"/>
        <end position="619"/>
    </location>
</feature>
<gene>
    <name evidence="6" type="ORF">PaG_06131</name>
</gene>